<proteinExistence type="predicted"/>
<evidence type="ECO:0000313" key="1">
    <source>
        <dbReference type="EMBL" id="MBB1151783.1"/>
    </source>
</evidence>
<gene>
    <name evidence="1" type="ORF">H4281_01425</name>
</gene>
<sequence>MTERQLPTAATGVTKLHRNHMTTVITTSPALLTVTDRVVLLEHGRVTAELARAQGAGLPVTERVVPIEHGQVAAEGTHAELVRTEATYRTAVLS</sequence>
<reference evidence="1 2" key="1">
    <citation type="submission" date="2020-08" db="EMBL/GenBank/DDBJ databases">
        <title>Amycolatopsis sp. nov. DR6-1 isolated from Dendrobium heterocarpum.</title>
        <authorList>
            <person name="Tedsree N."/>
            <person name="Kuncharoen N."/>
            <person name="Likhitwitayawuid K."/>
            <person name="Tanasupawat S."/>
        </authorList>
    </citation>
    <scope>NUCLEOTIDE SEQUENCE [LARGE SCALE GENOMIC DNA]</scope>
    <source>
        <strain evidence="1 2">DR6-1</strain>
    </source>
</reference>
<name>A0A7W3Z8S6_9PSEU</name>
<dbReference type="RefSeq" id="WP_182889024.1">
    <property type="nucleotide sequence ID" value="NZ_JACGZW010000001.1"/>
</dbReference>
<comment type="caution">
    <text evidence="1">The sequence shown here is derived from an EMBL/GenBank/DDBJ whole genome shotgun (WGS) entry which is preliminary data.</text>
</comment>
<dbReference type="AlphaFoldDB" id="A0A7W3Z8S6"/>
<dbReference type="Proteomes" id="UP000526734">
    <property type="component" value="Unassembled WGS sequence"/>
</dbReference>
<accession>A0A7W3Z8S6</accession>
<keyword evidence="2" id="KW-1185">Reference proteome</keyword>
<evidence type="ECO:0000313" key="2">
    <source>
        <dbReference type="Proteomes" id="UP000526734"/>
    </source>
</evidence>
<dbReference type="EMBL" id="JACGZW010000001">
    <property type="protein sequence ID" value="MBB1151783.1"/>
    <property type="molecule type" value="Genomic_DNA"/>
</dbReference>
<protein>
    <submittedName>
        <fullName evidence="1">Uncharacterized protein</fullName>
    </submittedName>
</protein>
<organism evidence="1 2">
    <name type="scientific">Amycolatopsis dendrobii</name>
    <dbReference type="NCBI Taxonomy" id="2760662"/>
    <lineage>
        <taxon>Bacteria</taxon>
        <taxon>Bacillati</taxon>
        <taxon>Actinomycetota</taxon>
        <taxon>Actinomycetes</taxon>
        <taxon>Pseudonocardiales</taxon>
        <taxon>Pseudonocardiaceae</taxon>
        <taxon>Amycolatopsis</taxon>
    </lineage>
</organism>